<proteinExistence type="predicted"/>
<accession>A0A822DJP5</accession>
<evidence type="ECO:0000313" key="1">
    <source>
        <dbReference type="EMBL" id="CAF5076514.1"/>
    </source>
</evidence>
<gene>
    <name evidence="1" type="ORF">QYT958_LOCUS43633</name>
</gene>
<name>A0A822DJP5_9BILA</name>
<dbReference type="Proteomes" id="UP000663848">
    <property type="component" value="Unassembled WGS sequence"/>
</dbReference>
<dbReference type="AlphaFoldDB" id="A0A822DJP5"/>
<organism evidence="1 2">
    <name type="scientific">Rotaria socialis</name>
    <dbReference type="NCBI Taxonomy" id="392032"/>
    <lineage>
        <taxon>Eukaryota</taxon>
        <taxon>Metazoa</taxon>
        <taxon>Spiralia</taxon>
        <taxon>Gnathifera</taxon>
        <taxon>Rotifera</taxon>
        <taxon>Eurotatoria</taxon>
        <taxon>Bdelloidea</taxon>
        <taxon>Philodinida</taxon>
        <taxon>Philodinidae</taxon>
        <taxon>Rotaria</taxon>
    </lineage>
</organism>
<dbReference type="EMBL" id="CAJOBR010062955">
    <property type="protein sequence ID" value="CAF5076514.1"/>
    <property type="molecule type" value="Genomic_DNA"/>
</dbReference>
<protein>
    <submittedName>
        <fullName evidence="1">Uncharacterized protein</fullName>
    </submittedName>
</protein>
<comment type="caution">
    <text evidence="1">The sequence shown here is derived from an EMBL/GenBank/DDBJ whole genome shotgun (WGS) entry which is preliminary data.</text>
</comment>
<feature type="non-terminal residue" evidence="1">
    <location>
        <position position="46"/>
    </location>
</feature>
<evidence type="ECO:0000313" key="2">
    <source>
        <dbReference type="Proteomes" id="UP000663848"/>
    </source>
</evidence>
<sequence length="46" mass="5327">MDKNFQPFRAIQPCPGRLLRVIEYKPNNDMILIIPGDCQAIVVNRE</sequence>
<reference evidence="1" key="1">
    <citation type="submission" date="2021-02" db="EMBL/GenBank/DDBJ databases">
        <authorList>
            <person name="Nowell W R."/>
        </authorList>
    </citation>
    <scope>NUCLEOTIDE SEQUENCE</scope>
</reference>